<evidence type="ECO:0000313" key="1">
    <source>
        <dbReference type="EMBL" id="MFC4010565.1"/>
    </source>
</evidence>
<dbReference type="EMBL" id="JBHSBI010000013">
    <property type="protein sequence ID" value="MFC4010565.1"/>
    <property type="molecule type" value="Genomic_DNA"/>
</dbReference>
<dbReference type="Proteomes" id="UP001595851">
    <property type="component" value="Unassembled WGS sequence"/>
</dbReference>
<dbReference type="RefSeq" id="WP_379530569.1">
    <property type="nucleotide sequence ID" value="NZ_JBHSBI010000013.1"/>
</dbReference>
<accession>A0ABV8G996</accession>
<comment type="caution">
    <text evidence="1">The sequence shown here is derived from an EMBL/GenBank/DDBJ whole genome shotgun (WGS) entry which is preliminary data.</text>
</comment>
<reference evidence="2" key="1">
    <citation type="journal article" date="2019" name="Int. J. Syst. Evol. Microbiol.">
        <title>The Global Catalogue of Microorganisms (GCM) 10K type strain sequencing project: providing services to taxonomists for standard genome sequencing and annotation.</title>
        <authorList>
            <consortium name="The Broad Institute Genomics Platform"/>
            <consortium name="The Broad Institute Genome Sequencing Center for Infectious Disease"/>
            <person name="Wu L."/>
            <person name="Ma J."/>
        </authorList>
    </citation>
    <scope>NUCLEOTIDE SEQUENCE [LARGE SCALE GENOMIC DNA]</scope>
    <source>
        <strain evidence="2">TBRC 1276</strain>
    </source>
</reference>
<gene>
    <name evidence="1" type="ORF">ACFOY2_25285</name>
</gene>
<name>A0ABV8G996_9ACTN</name>
<proteinExistence type="predicted"/>
<sequence>MKKSLVNLAMHTVDQLIALVKNRLKHMLSRPVLIGGFLAKAGGLPAP</sequence>
<evidence type="ECO:0000313" key="2">
    <source>
        <dbReference type="Proteomes" id="UP001595851"/>
    </source>
</evidence>
<protein>
    <submittedName>
        <fullName evidence="1">Uncharacterized protein</fullName>
    </submittedName>
</protein>
<organism evidence="1 2">
    <name type="scientific">Nonomuraea purpurea</name>
    <dbReference type="NCBI Taxonomy" id="1849276"/>
    <lineage>
        <taxon>Bacteria</taxon>
        <taxon>Bacillati</taxon>
        <taxon>Actinomycetota</taxon>
        <taxon>Actinomycetes</taxon>
        <taxon>Streptosporangiales</taxon>
        <taxon>Streptosporangiaceae</taxon>
        <taxon>Nonomuraea</taxon>
    </lineage>
</organism>
<keyword evidence="2" id="KW-1185">Reference proteome</keyword>